<gene>
    <name evidence="2" type="ORF">SBA1_190086</name>
</gene>
<organism evidence="2 3">
    <name type="scientific">Candidatus Sulfotelmatobacter kueseliae</name>
    <dbReference type="NCBI Taxonomy" id="2042962"/>
    <lineage>
        <taxon>Bacteria</taxon>
        <taxon>Pseudomonadati</taxon>
        <taxon>Acidobacteriota</taxon>
        <taxon>Terriglobia</taxon>
        <taxon>Terriglobales</taxon>
        <taxon>Candidatus Korobacteraceae</taxon>
        <taxon>Candidatus Sulfotelmatobacter</taxon>
    </lineage>
</organism>
<keyword evidence="1" id="KW-0472">Membrane</keyword>
<dbReference type="AlphaFoldDB" id="A0A2U3KEK8"/>
<protein>
    <submittedName>
        <fullName evidence="2">Uncharacterized protein</fullName>
    </submittedName>
</protein>
<name>A0A2U3KEK8_9BACT</name>
<reference evidence="3" key="1">
    <citation type="submission" date="2018-02" db="EMBL/GenBank/DDBJ databases">
        <authorList>
            <person name="Hausmann B."/>
        </authorList>
    </citation>
    <scope>NUCLEOTIDE SEQUENCE [LARGE SCALE GENOMIC DNA]</scope>
    <source>
        <strain evidence="3">Peat soil MAG SbA1</strain>
    </source>
</reference>
<proteinExistence type="predicted"/>
<dbReference type="Proteomes" id="UP000238701">
    <property type="component" value="Unassembled WGS sequence"/>
</dbReference>
<evidence type="ECO:0000256" key="1">
    <source>
        <dbReference type="SAM" id="Phobius"/>
    </source>
</evidence>
<evidence type="ECO:0000313" key="3">
    <source>
        <dbReference type="Proteomes" id="UP000238701"/>
    </source>
</evidence>
<accession>A0A2U3KEK8</accession>
<evidence type="ECO:0000313" key="2">
    <source>
        <dbReference type="EMBL" id="SPF37960.1"/>
    </source>
</evidence>
<keyword evidence="1" id="KW-0812">Transmembrane</keyword>
<feature type="transmembrane region" description="Helical" evidence="1">
    <location>
        <begin position="51"/>
        <end position="71"/>
    </location>
</feature>
<sequence length="116" mass="13409">MRWPDISPPWTKEGFAQAAGQALRPQVSSIWRSTWGRVQAREQRTQVRCSFVLLVLFVPTHAYVTIALTILTKIDHTRSPATRRFDFLALRCAANLLIHETIRELHDSATPSREWR</sequence>
<dbReference type="EMBL" id="OMOD01000101">
    <property type="protein sequence ID" value="SPF37960.1"/>
    <property type="molecule type" value="Genomic_DNA"/>
</dbReference>
<keyword evidence="1" id="KW-1133">Transmembrane helix</keyword>